<dbReference type="RefSeq" id="WP_103922994.1">
    <property type="nucleotide sequence ID" value="NZ_BBFN01000001.1"/>
</dbReference>
<feature type="domain" description="DUF4174" evidence="2">
    <location>
        <begin position="23"/>
        <end position="129"/>
    </location>
</feature>
<protein>
    <recommendedName>
        <fullName evidence="2">DUF4174 domain-containing protein</fullName>
    </recommendedName>
</protein>
<organism evidence="3 4">
    <name type="scientific">Algoriphagus boritolerans DSM 17298 = JCM 18970</name>
    <dbReference type="NCBI Taxonomy" id="1120964"/>
    <lineage>
        <taxon>Bacteria</taxon>
        <taxon>Pseudomonadati</taxon>
        <taxon>Bacteroidota</taxon>
        <taxon>Cytophagia</taxon>
        <taxon>Cytophagales</taxon>
        <taxon>Cyclobacteriaceae</taxon>
        <taxon>Algoriphagus</taxon>
    </lineage>
</organism>
<dbReference type="EMBL" id="FNVR01000001">
    <property type="protein sequence ID" value="SEF45442.1"/>
    <property type="molecule type" value="Genomic_DNA"/>
</dbReference>
<reference evidence="4" key="1">
    <citation type="submission" date="2016-10" db="EMBL/GenBank/DDBJ databases">
        <authorList>
            <person name="Varghese N."/>
            <person name="Submissions S."/>
        </authorList>
    </citation>
    <scope>NUCLEOTIDE SEQUENCE [LARGE SCALE GENOMIC DNA]</scope>
    <source>
        <strain evidence="4">DSM 17298</strain>
    </source>
</reference>
<sequence length="135" mass="15745">MSFLIFNFILLSLLFSNPKTPKDLVWKHRVLIIQSSELDSVWFQDNLKEDLTDRKLLIFHFQQGTLLKTNFEEKIDSGKFLEKLKNSDEMEYRWALIGLDGGVKNLGKSNPLPLEIFRIIDSMPMRSAEIRKSGK</sequence>
<dbReference type="InterPro" id="IPR025232">
    <property type="entry name" value="DUF4174"/>
</dbReference>
<dbReference type="Pfam" id="PF13778">
    <property type="entry name" value="DUF4174"/>
    <property type="match status" value="1"/>
</dbReference>
<accession>A0A1H5S4A6</accession>
<keyword evidence="4" id="KW-1185">Reference proteome</keyword>
<dbReference type="STRING" id="1120964.GCA_001313265_00423"/>
<evidence type="ECO:0000259" key="2">
    <source>
        <dbReference type="Pfam" id="PF13778"/>
    </source>
</evidence>
<proteinExistence type="predicted"/>
<name>A0A1H5S4A6_9BACT</name>
<evidence type="ECO:0000313" key="4">
    <source>
        <dbReference type="Proteomes" id="UP000236736"/>
    </source>
</evidence>
<evidence type="ECO:0000256" key="1">
    <source>
        <dbReference type="ARBA" id="ARBA00022729"/>
    </source>
</evidence>
<dbReference type="OrthoDB" id="7362103at2"/>
<evidence type="ECO:0000313" key="3">
    <source>
        <dbReference type="EMBL" id="SEF45442.1"/>
    </source>
</evidence>
<gene>
    <name evidence="3" type="ORF">SAMN03080598_00276</name>
</gene>
<dbReference type="Proteomes" id="UP000236736">
    <property type="component" value="Unassembled WGS sequence"/>
</dbReference>
<dbReference type="AlphaFoldDB" id="A0A1H5S4A6"/>
<keyword evidence="1" id="KW-0732">Signal</keyword>